<dbReference type="Proteomes" id="UP000051330">
    <property type="component" value="Unassembled WGS sequence"/>
</dbReference>
<evidence type="ECO:0008006" key="3">
    <source>
        <dbReference type="Google" id="ProtNLM"/>
    </source>
</evidence>
<dbReference type="AlphaFoldDB" id="A0A0R1N2L8"/>
<evidence type="ECO:0000313" key="2">
    <source>
        <dbReference type="Proteomes" id="UP000051330"/>
    </source>
</evidence>
<organism evidence="1 2">
    <name type="scientific">Schleiferilactobacillus perolens DSM 12744</name>
    <dbReference type="NCBI Taxonomy" id="1423792"/>
    <lineage>
        <taxon>Bacteria</taxon>
        <taxon>Bacillati</taxon>
        <taxon>Bacillota</taxon>
        <taxon>Bacilli</taxon>
        <taxon>Lactobacillales</taxon>
        <taxon>Lactobacillaceae</taxon>
        <taxon>Schleiferilactobacillus</taxon>
    </lineage>
</organism>
<reference evidence="1 2" key="1">
    <citation type="journal article" date="2015" name="Genome Announc.">
        <title>Expanding the biotechnology potential of lactobacilli through comparative genomics of 213 strains and associated genera.</title>
        <authorList>
            <person name="Sun Z."/>
            <person name="Harris H.M."/>
            <person name="McCann A."/>
            <person name="Guo C."/>
            <person name="Argimon S."/>
            <person name="Zhang W."/>
            <person name="Yang X."/>
            <person name="Jeffery I.B."/>
            <person name="Cooney J.C."/>
            <person name="Kagawa T.F."/>
            <person name="Liu W."/>
            <person name="Song Y."/>
            <person name="Salvetti E."/>
            <person name="Wrobel A."/>
            <person name="Rasinkangas P."/>
            <person name="Parkhill J."/>
            <person name="Rea M.C."/>
            <person name="O'Sullivan O."/>
            <person name="Ritari J."/>
            <person name="Douillard F.P."/>
            <person name="Paul Ross R."/>
            <person name="Yang R."/>
            <person name="Briner A.E."/>
            <person name="Felis G.E."/>
            <person name="de Vos W.M."/>
            <person name="Barrangou R."/>
            <person name="Klaenhammer T.R."/>
            <person name="Caufield P.W."/>
            <person name="Cui Y."/>
            <person name="Zhang H."/>
            <person name="O'Toole P.W."/>
        </authorList>
    </citation>
    <scope>NUCLEOTIDE SEQUENCE [LARGE SCALE GENOMIC DNA]</scope>
    <source>
        <strain evidence="1 2">DSM 12744</strain>
    </source>
</reference>
<gene>
    <name evidence="1" type="ORF">FD09_GL000564</name>
</gene>
<name>A0A0R1N2L8_9LACO</name>
<dbReference type="RefSeq" id="WP_057821310.1">
    <property type="nucleotide sequence ID" value="NZ_AZEC01000011.1"/>
</dbReference>
<comment type="caution">
    <text evidence="1">The sequence shown here is derived from an EMBL/GenBank/DDBJ whole genome shotgun (WGS) entry which is preliminary data.</text>
</comment>
<dbReference type="STRING" id="1423792.FD09_GL000564"/>
<accession>A0A0R1N2L8</accession>
<protein>
    <recommendedName>
        <fullName evidence="3">Type VII secretion effector</fullName>
    </recommendedName>
</protein>
<dbReference type="EMBL" id="AZEC01000011">
    <property type="protein sequence ID" value="KRL11642.1"/>
    <property type="molecule type" value="Genomic_DNA"/>
</dbReference>
<keyword evidence="2" id="KW-1185">Reference proteome</keyword>
<dbReference type="PATRIC" id="fig|1423792.3.peg.575"/>
<evidence type="ECO:0000313" key="1">
    <source>
        <dbReference type="EMBL" id="KRL11642.1"/>
    </source>
</evidence>
<sequence length="89" mass="9545">MGVGPISIDQGEFGSQLSLAKAAASGLHSKNGMQKSSTGLQVPEVKNIWATYDQLTNQINALESLLLGDLKRVDQVGQNKVELDTQYAK</sequence>
<proteinExistence type="predicted"/>